<evidence type="ECO:0000256" key="7">
    <source>
        <dbReference type="SAM" id="Phobius"/>
    </source>
</evidence>
<feature type="transmembrane region" description="Helical" evidence="7">
    <location>
        <begin position="12"/>
        <end position="32"/>
    </location>
</feature>
<dbReference type="CDD" id="cd00082">
    <property type="entry name" value="HisKA"/>
    <property type="match status" value="1"/>
</dbReference>
<dbReference type="InterPro" id="IPR004358">
    <property type="entry name" value="Sig_transdc_His_kin-like_C"/>
</dbReference>
<dbReference type="SUPFAM" id="SSF47384">
    <property type="entry name" value="Homodimeric domain of signal transducing histidine kinase"/>
    <property type="match status" value="1"/>
</dbReference>
<evidence type="ECO:0000256" key="4">
    <source>
        <dbReference type="ARBA" id="ARBA00022679"/>
    </source>
</evidence>
<evidence type="ECO:0000256" key="3">
    <source>
        <dbReference type="ARBA" id="ARBA00022553"/>
    </source>
</evidence>
<evidence type="ECO:0000256" key="6">
    <source>
        <dbReference type="ARBA" id="ARBA00023012"/>
    </source>
</evidence>
<dbReference type="SMART" id="SM00388">
    <property type="entry name" value="HisKA"/>
    <property type="match status" value="1"/>
</dbReference>
<organism evidence="9 10">
    <name type="scientific">Sulfurimonas marina</name>
    <dbReference type="NCBI Taxonomy" id="2590551"/>
    <lineage>
        <taxon>Bacteria</taxon>
        <taxon>Pseudomonadati</taxon>
        <taxon>Campylobacterota</taxon>
        <taxon>Epsilonproteobacteria</taxon>
        <taxon>Campylobacterales</taxon>
        <taxon>Sulfurimonadaceae</taxon>
        <taxon>Sulfurimonas</taxon>
    </lineage>
</organism>
<keyword evidence="7" id="KW-1133">Transmembrane helix</keyword>
<dbReference type="Proteomes" id="UP000593910">
    <property type="component" value="Chromosome"/>
</dbReference>
<dbReference type="AlphaFoldDB" id="A0A7M1AY17"/>
<gene>
    <name evidence="9" type="ORF">FJR03_10955</name>
</gene>
<dbReference type="Pfam" id="PF00512">
    <property type="entry name" value="HisKA"/>
    <property type="match status" value="1"/>
</dbReference>
<dbReference type="EMBL" id="CP041165">
    <property type="protein sequence ID" value="QOP42226.1"/>
    <property type="molecule type" value="Genomic_DNA"/>
</dbReference>
<dbReference type="PANTHER" id="PTHR45453:SF1">
    <property type="entry name" value="PHOSPHATE REGULON SENSOR PROTEIN PHOR"/>
    <property type="match status" value="1"/>
</dbReference>
<reference evidence="9 10" key="1">
    <citation type="submission" date="2019-06" db="EMBL/GenBank/DDBJ databases">
        <title>Sulfurimonas gotlandica sp. nov., a chemoautotrophic and psychrotolerant epsilonproteobacterium isolated from a pelagic redoxcline, and an emended description of the genus Sulfurimonas.</title>
        <authorList>
            <person name="Wang S."/>
            <person name="Jiang L."/>
            <person name="Shao Z."/>
        </authorList>
    </citation>
    <scope>NUCLEOTIDE SEQUENCE [LARGE SCALE GENOMIC DNA]</scope>
    <source>
        <strain evidence="9 10">B2</strain>
    </source>
</reference>
<sequence length="378" mass="43301">MNRITKKSFYSFLALYLISSFIFLSLTAYWFYTSQVAMEKSTNFYRMNHIADVVSSEIIHAAMNNKKFELKHFDKEAVALLDKEKGVIDGMLIQKVDFSKDFYMNDMMFTLVSKRSGGHLGIEYIIVQSDEYFKNIAKIKNKIAYAVVITAILIIMIAVFLSYIFLKPIKDKMQEIEEFVKDTTHELNTPITALMMSLSRLKQKQTYDEKILNNLSISTKQLHDIYATLSYVSFDTKESDETINFSNIIQEQIEYVKELRKKKHLSIITNLQAVPITIAPTKAKMLISNLLGNAIKYSHQNGTITVTTTPEYMSIEDNGIGIEKEKLKTIFTRYVRASSYGGGFGIGLSIVKQIAQEYNYKIEIDSKVGIGTKITIYF</sequence>
<dbReference type="GO" id="GO:0005886">
    <property type="term" value="C:plasma membrane"/>
    <property type="evidence" value="ECO:0007669"/>
    <property type="project" value="TreeGrafter"/>
</dbReference>
<feature type="domain" description="Histidine kinase" evidence="8">
    <location>
        <begin position="182"/>
        <end position="378"/>
    </location>
</feature>
<keyword evidence="6" id="KW-0902">Two-component regulatory system</keyword>
<keyword evidence="7" id="KW-0812">Transmembrane</keyword>
<keyword evidence="5 9" id="KW-0418">Kinase</keyword>
<feature type="transmembrane region" description="Helical" evidence="7">
    <location>
        <begin position="143"/>
        <end position="166"/>
    </location>
</feature>
<dbReference type="InterPro" id="IPR003594">
    <property type="entry name" value="HATPase_dom"/>
</dbReference>
<keyword evidence="3" id="KW-0597">Phosphoprotein</keyword>
<keyword evidence="7" id="KW-0472">Membrane</keyword>
<dbReference type="GO" id="GO:0000155">
    <property type="term" value="F:phosphorelay sensor kinase activity"/>
    <property type="evidence" value="ECO:0007669"/>
    <property type="project" value="InterPro"/>
</dbReference>
<evidence type="ECO:0000313" key="9">
    <source>
        <dbReference type="EMBL" id="QOP42226.1"/>
    </source>
</evidence>
<dbReference type="Gene3D" id="3.30.565.10">
    <property type="entry name" value="Histidine kinase-like ATPase, C-terminal domain"/>
    <property type="match status" value="1"/>
</dbReference>
<dbReference type="GO" id="GO:0016036">
    <property type="term" value="P:cellular response to phosphate starvation"/>
    <property type="evidence" value="ECO:0007669"/>
    <property type="project" value="TreeGrafter"/>
</dbReference>
<dbReference type="InterPro" id="IPR036890">
    <property type="entry name" value="HATPase_C_sf"/>
</dbReference>
<dbReference type="InterPro" id="IPR005467">
    <property type="entry name" value="His_kinase_dom"/>
</dbReference>
<dbReference type="GO" id="GO:0004721">
    <property type="term" value="F:phosphoprotein phosphatase activity"/>
    <property type="evidence" value="ECO:0007669"/>
    <property type="project" value="TreeGrafter"/>
</dbReference>
<dbReference type="PRINTS" id="PR00344">
    <property type="entry name" value="BCTRLSENSOR"/>
</dbReference>
<dbReference type="Pfam" id="PF02518">
    <property type="entry name" value="HATPase_c"/>
    <property type="match status" value="1"/>
</dbReference>
<evidence type="ECO:0000256" key="5">
    <source>
        <dbReference type="ARBA" id="ARBA00022777"/>
    </source>
</evidence>
<name>A0A7M1AY17_9BACT</name>
<dbReference type="PANTHER" id="PTHR45453">
    <property type="entry name" value="PHOSPHATE REGULON SENSOR PROTEIN PHOR"/>
    <property type="match status" value="1"/>
</dbReference>
<dbReference type="PROSITE" id="PS50109">
    <property type="entry name" value="HIS_KIN"/>
    <property type="match status" value="1"/>
</dbReference>
<keyword evidence="10" id="KW-1185">Reference proteome</keyword>
<dbReference type="InterPro" id="IPR050351">
    <property type="entry name" value="BphY/WalK/GraS-like"/>
</dbReference>
<dbReference type="Gene3D" id="1.10.287.130">
    <property type="match status" value="1"/>
</dbReference>
<evidence type="ECO:0000313" key="10">
    <source>
        <dbReference type="Proteomes" id="UP000593910"/>
    </source>
</evidence>
<protein>
    <recommendedName>
        <fullName evidence="2">histidine kinase</fullName>
        <ecNumber evidence="2">2.7.13.3</ecNumber>
    </recommendedName>
</protein>
<keyword evidence="4" id="KW-0808">Transferase</keyword>
<dbReference type="KEGG" id="smax:FJR03_10955"/>
<dbReference type="SMART" id="SM00387">
    <property type="entry name" value="HATPase_c"/>
    <property type="match status" value="1"/>
</dbReference>
<dbReference type="InterPro" id="IPR036097">
    <property type="entry name" value="HisK_dim/P_sf"/>
</dbReference>
<dbReference type="EC" id="2.7.13.3" evidence="2"/>
<evidence type="ECO:0000256" key="1">
    <source>
        <dbReference type="ARBA" id="ARBA00000085"/>
    </source>
</evidence>
<dbReference type="SUPFAM" id="SSF55874">
    <property type="entry name" value="ATPase domain of HSP90 chaperone/DNA topoisomerase II/histidine kinase"/>
    <property type="match status" value="1"/>
</dbReference>
<evidence type="ECO:0000256" key="2">
    <source>
        <dbReference type="ARBA" id="ARBA00012438"/>
    </source>
</evidence>
<proteinExistence type="predicted"/>
<dbReference type="RefSeq" id="WP_193113547.1">
    <property type="nucleotide sequence ID" value="NZ_CP041165.1"/>
</dbReference>
<comment type="catalytic activity">
    <reaction evidence="1">
        <text>ATP + protein L-histidine = ADP + protein N-phospho-L-histidine.</text>
        <dbReference type="EC" id="2.7.13.3"/>
    </reaction>
</comment>
<evidence type="ECO:0000259" key="8">
    <source>
        <dbReference type="PROSITE" id="PS50109"/>
    </source>
</evidence>
<accession>A0A7M1AY17</accession>
<dbReference type="InterPro" id="IPR003661">
    <property type="entry name" value="HisK_dim/P_dom"/>
</dbReference>